<dbReference type="OrthoDB" id="427030at2759"/>
<comment type="subcellular location">
    <subcellularLocation>
        <location evidence="1">Nucleus</location>
    </subcellularLocation>
</comment>
<feature type="compositionally biased region" description="Low complexity" evidence="2">
    <location>
        <begin position="184"/>
        <end position="198"/>
    </location>
</feature>
<name>A0A3P7RB76_9BILA</name>
<dbReference type="InterPro" id="IPR001356">
    <property type="entry name" value="HD"/>
</dbReference>
<evidence type="ECO:0000256" key="1">
    <source>
        <dbReference type="PROSITE-ProRule" id="PRU00108"/>
    </source>
</evidence>
<evidence type="ECO:0000259" key="3">
    <source>
        <dbReference type="PROSITE" id="PS50071"/>
    </source>
</evidence>
<dbReference type="PROSITE" id="PS50071">
    <property type="entry name" value="HOMEOBOX_2"/>
    <property type="match status" value="1"/>
</dbReference>
<sequence length="262" mass="28657">MSFPTSIFQLSKKSLFLLKQNLQVWFQNTRAKQRRSNRLSVACERYSRSMWNSVTPVQDSAAVATTNDPLNLMAVWAQQCANFANNNLSDEQALKASSSPCESATDAAYDSPLDLSLKDETATETTLPAEQISPVPVGGQDLIQDDCWSAASLIGFVQKSSETIREALLKSAKGRSETPPAINSSASRSHSEGESNSEPGTLDDASTATLSSSIWPSNVFMSQYSMLGANGIAGLQKVLEVKTLFAFWKWKERNFLVVDLSR</sequence>
<organism evidence="4 5">
    <name type="scientific">Gongylonema pulchrum</name>
    <dbReference type="NCBI Taxonomy" id="637853"/>
    <lineage>
        <taxon>Eukaryota</taxon>
        <taxon>Metazoa</taxon>
        <taxon>Ecdysozoa</taxon>
        <taxon>Nematoda</taxon>
        <taxon>Chromadorea</taxon>
        <taxon>Rhabditida</taxon>
        <taxon>Spirurina</taxon>
        <taxon>Spiruromorpha</taxon>
        <taxon>Spiruroidea</taxon>
        <taxon>Gongylonematidae</taxon>
        <taxon>Gongylonema</taxon>
    </lineage>
</organism>
<dbReference type="EMBL" id="UYRT01095625">
    <property type="protein sequence ID" value="VDN40356.1"/>
    <property type="molecule type" value="Genomic_DNA"/>
</dbReference>
<evidence type="ECO:0000313" key="5">
    <source>
        <dbReference type="Proteomes" id="UP000271098"/>
    </source>
</evidence>
<keyword evidence="1" id="KW-0539">Nucleus</keyword>
<keyword evidence="1" id="KW-0238">DNA-binding</keyword>
<feature type="domain" description="Homeobox" evidence="3">
    <location>
        <begin position="9"/>
        <end position="36"/>
    </location>
</feature>
<dbReference type="GO" id="GO:0003677">
    <property type="term" value="F:DNA binding"/>
    <property type="evidence" value="ECO:0007669"/>
    <property type="project" value="UniProtKB-UniRule"/>
</dbReference>
<keyword evidence="1" id="KW-0371">Homeobox</keyword>
<feature type="region of interest" description="Disordered" evidence="2">
    <location>
        <begin position="170"/>
        <end position="207"/>
    </location>
</feature>
<dbReference type="Proteomes" id="UP000271098">
    <property type="component" value="Unassembled WGS sequence"/>
</dbReference>
<keyword evidence="5" id="KW-1185">Reference proteome</keyword>
<protein>
    <recommendedName>
        <fullName evidence="3">Homeobox domain-containing protein</fullName>
    </recommendedName>
</protein>
<proteinExistence type="predicted"/>
<evidence type="ECO:0000256" key="2">
    <source>
        <dbReference type="SAM" id="MobiDB-lite"/>
    </source>
</evidence>
<dbReference type="AlphaFoldDB" id="A0A3P7RB76"/>
<reference evidence="4 5" key="1">
    <citation type="submission" date="2018-11" db="EMBL/GenBank/DDBJ databases">
        <authorList>
            <consortium name="Pathogen Informatics"/>
        </authorList>
    </citation>
    <scope>NUCLEOTIDE SEQUENCE [LARGE SCALE GENOMIC DNA]</scope>
</reference>
<feature type="DNA-binding region" description="Homeobox" evidence="1">
    <location>
        <begin position="11"/>
        <end position="37"/>
    </location>
</feature>
<evidence type="ECO:0000313" key="4">
    <source>
        <dbReference type="EMBL" id="VDN40356.1"/>
    </source>
</evidence>
<gene>
    <name evidence="4" type="ORF">GPUH_LOCUS22655</name>
</gene>
<dbReference type="CDD" id="cd00086">
    <property type="entry name" value="homeodomain"/>
    <property type="match status" value="1"/>
</dbReference>
<dbReference type="GO" id="GO:0005634">
    <property type="term" value="C:nucleus"/>
    <property type="evidence" value="ECO:0007669"/>
    <property type="project" value="UniProtKB-SubCell"/>
</dbReference>
<accession>A0A3P7RB76</accession>